<comment type="caution">
    <text evidence="2">The sequence shown here is derived from an EMBL/GenBank/DDBJ whole genome shotgun (WGS) entry which is preliminary data.</text>
</comment>
<feature type="transmembrane region" description="Helical" evidence="1">
    <location>
        <begin position="12"/>
        <end position="36"/>
    </location>
</feature>
<keyword evidence="3" id="KW-1185">Reference proteome</keyword>
<protein>
    <submittedName>
        <fullName evidence="2">Uncharacterized protein</fullName>
    </submittedName>
</protein>
<evidence type="ECO:0000313" key="2">
    <source>
        <dbReference type="EMBL" id="MBL1079592.1"/>
    </source>
</evidence>
<evidence type="ECO:0000256" key="1">
    <source>
        <dbReference type="SAM" id="Phobius"/>
    </source>
</evidence>
<feature type="transmembrane region" description="Helical" evidence="1">
    <location>
        <begin position="92"/>
        <end position="113"/>
    </location>
</feature>
<feature type="transmembrane region" description="Helical" evidence="1">
    <location>
        <begin position="119"/>
        <end position="137"/>
    </location>
</feature>
<keyword evidence="1" id="KW-0812">Transmembrane</keyword>
<evidence type="ECO:0000313" key="3">
    <source>
        <dbReference type="Proteomes" id="UP000602198"/>
    </source>
</evidence>
<gene>
    <name evidence="2" type="ORF">JK358_34830</name>
</gene>
<reference evidence="2 3" key="1">
    <citation type="submission" date="2021-01" db="EMBL/GenBank/DDBJ databases">
        <title>WGS of actinomycetes isolated from Thailand.</title>
        <authorList>
            <person name="Thawai C."/>
        </authorList>
    </citation>
    <scope>NUCLEOTIDE SEQUENCE [LARGE SCALE GENOMIC DNA]</scope>
    <source>
        <strain evidence="2 3">LPG 2</strain>
    </source>
</reference>
<dbReference type="RefSeq" id="WP_201956464.1">
    <property type="nucleotide sequence ID" value="NZ_JAERRJ010000017.1"/>
</dbReference>
<sequence length="152" mass="16777">MTRYQAFRTAHVAGHVFWWVFIVAAMLDRGICWFGSVDDLVWDSYRPLTDVPRRYADYAPLDGFAQLGAISLIGFCLLVLSALAEAVAARRLAAGIITTAVPFVAALLIWYALPGGHRDFFLTPPAALLVILVAVAIREVWERKFAPAVART</sequence>
<name>A0ABS1MG45_9NOCA</name>
<proteinExistence type="predicted"/>
<dbReference type="EMBL" id="JAERRJ010000017">
    <property type="protein sequence ID" value="MBL1079592.1"/>
    <property type="molecule type" value="Genomic_DNA"/>
</dbReference>
<dbReference type="Proteomes" id="UP000602198">
    <property type="component" value="Unassembled WGS sequence"/>
</dbReference>
<keyword evidence="1" id="KW-0472">Membrane</keyword>
<accession>A0ABS1MG45</accession>
<organism evidence="2 3">
    <name type="scientific">Nocardia acididurans</name>
    <dbReference type="NCBI Taxonomy" id="2802282"/>
    <lineage>
        <taxon>Bacteria</taxon>
        <taxon>Bacillati</taxon>
        <taxon>Actinomycetota</taxon>
        <taxon>Actinomycetes</taxon>
        <taxon>Mycobacteriales</taxon>
        <taxon>Nocardiaceae</taxon>
        <taxon>Nocardia</taxon>
    </lineage>
</organism>
<feature type="transmembrane region" description="Helical" evidence="1">
    <location>
        <begin position="63"/>
        <end position="80"/>
    </location>
</feature>
<keyword evidence="1" id="KW-1133">Transmembrane helix</keyword>